<keyword evidence="1" id="KW-1133">Transmembrane helix</keyword>
<feature type="transmembrane region" description="Helical" evidence="1">
    <location>
        <begin position="135"/>
        <end position="159"/>
    </location>
</feature>
<reference evidence="3 4" key="2">
    <citation type="submission" date="2024-07" db="EMBL/GenBank/DDBJ databases">
        <authorList>
            <person name="Akdeniz Z."/>
        </authorList>
    </citation>
    <scope>NUCLEOTIDE SEQUENCE [LARGE SCALE GENOMIC DNA]</scope>
</reference>
<organism evidence="2">
    <name type="scientific">Hexamita inflata</name>
    <dbReference type="NCBI Taxonomy" id="28002"/>
    <lineage>
        <taxon>Eukaryota</taxon>
        <taxon>Metamonada</taxon>
        <taxon>Diplomonadida</taxon>
        <taxon>Hexamitidae</taxon>
        <taxon>Hexamitinae</taxon>
        <taxon>Hexamita</taxon>
    </lineage>
</organism>
<evidence type="ECO:0000313" key="3">
    <source>
        <dbReference type="EMBL" id="CAL6101441.1"/>
    </source>
</evidence>
<reference evidence="2" key="1">
    <citation type="submission" date="2023-06" db="EMBL/GenBank/DDBJ databases">
        <authorList>
            <person name="Kurt Z."/>
        </authorList>
    </citation>
    <scope>NUCLEOTIDE SEQUENCE</scope>
</reference>
<dbReference type="AlphaFoldDB" id="A0AA86R5Q2"/>
<keyword evidence="1" id="KW-0472">Membrane</keyword>
<evidence type="ECO:0000256" key="1">
    <source>
        <dbReference type="SAM" id="Phobius"/>
    </source>
</evidence>
<evidence type="ECO:0000313" key="4">
    <source>
        <dbReference type="Proteomes" id="UP001642409"/>
    </source>
</evidence>
<gene>
    <name evidence="2" type="ORF">HINF_LOCUS50230</name>
    <name evidence="3" type="ORF">HINF_LOCUS71192</name>
</gene>
<dbReference type="EMBL" id="CAXDID020000544">
    <property type="protein sequence ID" value="CAL6101441.1"/>
    <property type="molecule type" value="Genomic_DNA"/>
</dbReference>
<accession>A0AA86R5Q2</accession>
<protein>
    <submittedName>
        <fullName evidence="3">Hypothetical_protein</fullName>
    </submittedName>
</protein>
<name>A0AA86R5Q2_9EUKA</name>
<dbReference type="EMBL" id="CATOUU010000958">
    <property type="protein sequence ID" value="CAI9962585.1"/>
    <property type="molecule type" value="Genomic_DNA"/>
</dbReference>
<sequence>MQKFSQVDYLADYKLDLAFQAESGQAHEKLWNQHILFKSFLLHSESAELEALMSQNPNKWMIAAGGSLTNRGFNEKNWVRKPCWLLKDQLSLIQRGFELFIQELIPIYHRGSFWKAILQISGNIIRQYYFMYSSIHLLIGIISPQVFCIYLLVICFLSVNSNGNIKVLGVQFCHYVRPAIAIIVGEPKQLRRQYRRHKI</sequence>
<dbReference type="Proteomes" id="UP001642409">
    <property type="component" value="Unassembled WGS sequence"/>
</dbReference>
<evidence type="ECO:0000313" key="2">
    <source>
        <dbReference type="EMBL" id="CAI9962585.1"/>
    </source>
</evidence>
<keyword evidence="1" id="KW-0812">Transmembrane</keyword>
<proteinExistence type="predicted"/>
<comment type="caution">
    <text evidence="2">The sequence shown here is derived from an EMBL/GenBank/DDBJ whole genome shotgun (WGS) entry which is preliminary data.</text>
</comment>
<keyword evidence="4" id="KW-1185">Reference proteome</keyword>